<accession>A0A0R3UGK9</accession>
<dbReference type="SUPFAM" id="SSF82109">
    <property type="entry name" value="MIR domain"/>
    <property type="match status" value="1"/>
</dbReference>
<dbReference type="PANTHER" id="PTHR46809:SF2">
    <property type="entry name" value="GH21273P"/>
    <property type="match status" value="1"/>
</dbReference>
<dbReference type="Pfam" id="PF02815">
    <property type="entry name" value="MIR"/>
    <property type="match status" value="1"/>
</dbReference>
<dbReference type="InterPro" id="IPR016093">
    <property type="entry name" value="MIR_motif"/>
</dbReference>
<dbReference type="Gene3D" id="2.80.10.50">
    <property type="match status" value="1"/>
</dbReference>
<evidence type="ECO:0000256" key="1">
    <source>
        <dbReference type="ARBA" id="ARBA00022729"/>
    </source>
</evidence>
<dbReference type="STRING" id="53468.A0A0R3UGK9"/>
<evidence type="ECO:0000256" key="2">
    <source>
        <dbReference type="ARBA" id="ARBA00022737"/>
    </source>
</evidence>
<keyword evidence="1" id="KW-0732">Signal</keyword>
<dbReference type="OrthoDB" id="5588846at2759"/>
<proteinExistence type="predicted"/>
<dbReference type="Proteomes" id="UP000267029">
    <property type="component" value="Unassembled WGS sequence"/>
</dbReference>
<keyword evidence="5" id="KW-1185">Reference proteome</keyword>
<dbReference type="InterPro" id="IPR036300">
    <property type="entry name" value="MIR_dom_sf"/>
</dbReference>
<dbReference type="SMART" id="SM00472">
    <property type="entry name" value="MIR"/>
    <property type="match status" value="2"/>
</dbReference>
<gene>
    <name evidence="4" type="ORF">MCOS_LOCUS6374</name>
</gene>
<reference evidence="4 5" key="1">
    <citation type="submission" date="2018-10" db="EMBL/GenBank/DDBJ databases">
        <authorList>
            <consortium name="Pathogen Informatics"/>
        </authorList>
    </citation>
    <scope>NUCLEOTIDE SEQUENCE [LARGE SCALE GENOMIC DNA]</scope>
</reference>
<protein>
    <recommendedName>
        <fullName evidence="3">MIR domain-containing protein</fullName>
    </recommendedName>
</protein>
<feature type="domain" description="MIR" evidence="3">
    <location>
        <begin position="63"/>
        <end position="118"/>
    </location>
</feature>
<evidence type="ECO:0000313" key="4">
    <source>
        <dbReference type="EMBL" id="VDD80371.1"/>
    </source>
</evidence>
<dbReference type="EMBL" id="UXSR01005256">
    <property type="protein sequence ID" value="VDD80371.1"/>
    <property type="molecule type" value="Genomic_DNA"/>
</dbReference>
<feature type="domain" description="MIR" evidence="3">
    <location>
        <begin position="4"/>
        <end position="58"/>
    </location>
</feature>
<name>A0A0R3UGK9_MESCO</name>
<sequence length="196" mass="21850">FIYTNAVTCGSIIKLVNTDYDVRLHSHDVNYGSGSGQQSVTGLKDVTDAGSYWQDKNTDYCRGLPIKCGQIIRLTHLSSKKNLHSHHFQSPLSRNFEVSAFGQNGIGDEGDYSSFLSQSVITGKSFGMLVMLADNCFYYVRYLHVSGSTFSHPIPGHFEISSSKSVYGSSWKTKEGVFIQPSEDSKTQYEPRHEDL</sequence>
<dbReference type="PROSITE" id="PS50919">
    <property type="entry name" value="MIR"/>
    <property type="match status" value="2"/>
</dbReference>
<keyword evidence="2" id="KW-0677">Repeat</keyword>
<dbReference type="PANTHER" id="PTHR46809">
    <property type="entry name" value="STROMAL CELL-DERIVED FACTOR 2-LIKE PROTEIN"/>
    <property type="match status" value="1"/>
</dbReference>
<feature type="non-terminal residue" evidence="4">
    <location>
        <position position="1"/>
    </location>
</feature>
<evidence type="ECO:0000259" key="3">
    <source>
        <dbReference type="PROSITE" id="PS50919"/>
    </source>
</evidence>
<organism evidence="4 5">
    <name type="scientific">Mesocestoides corti</name>
    <name type="common">Flatworm</name>
    <dbReference type="NCBI Taxonomy" id="53468"/>
    <lineage>
        <taxon>Eukaryota</taxon>
        <taxon>Metazoa</taxon>
        <taxon>Spiralia</taxon>
        <taxon>Lophotrochozoa</taxon>
        <taxon>Platyhelminthes</taxon>
        <taxon>Cestoda</taxon>
        <taxon>Eucestoda</taxon>
        <taxon>Cyclophyllidea</taxon>
        <taxon>Mesocestoididae</taxon>
        <taxon>Mesocestoides</taxon>
    </lineage>
</organism>
<evidence type="ECO:0000313" key="5">
    <source>
        <dbReference type="Proteomes" id="UP000267029"/>
    </source>
</evidence>
<dbReference type="AlphaFoldDB" id="A0A0R3UGK9"/>